<comment type="caution">
    <text evidence="1">The sequence shown here is derived from an EMBL/GenBank/DDBJ whole genome shotgun (WGS) entry which is preliminary data.</text>
</comment>
<sequence length="92" mass="10759">MKQINMRNVFTVDLTQVFGFKEELVGEIVMIPKMVELGSSSDMRVVPPSKMEFPPYDGTPNAIEWSFHLMMTIFMIKECSMTMQKYDKLHLY</sequence>
<dbReference type="Proteomes" id="UP000712600">
    <property type="component" value="Unassembled WGS sequence"/>
</dbReference>
<evidence type="ECO:0000313" key="1">
    <source>
        <dbReference type="EMBL" id="KAF3558497.1"/>
    </source>
</evidence>
<gene>
    <name evidence="1" type="ORF">F2Q69_00016097</name>
</gene>
<evidence type="ECO:0000313" key="2">
    <source>
        <dbReference type="Proteomes" id="UP000712600"/>
    </source>
</evidence>
<organism evidence="1 2">
    <name type="scientific">Brassica cretica</name>
    <name type="common">Mustard</name>
    <dbReference type="NCBI Taxonomy" id="69181"/>
    <lineage>
        <taxon>Eukaryota</taxon>
        <taxon>Viridiplantae</taxon>
        <taxon>Streptophyta</taxon>
        <taxon>Embryophyta</taxon>
        <taxon>Tracheophyta</taxon>
        <taxon>Spermatophyta</taxon>
        <taxon>Magnoliopsida</taxon>
        <taxon>eudicotyledons</taxon>
        <taxon>Gunneridae</taxon>
        <taxon>Pentapetalae</taxon>
        <taxon>rosids</taxon>
        <taxon>malvids</taxon>
        <taxon>Brassicales</taxon>
        <taxon>Brassicaceae</taxon>
        <taxon>Brassiceae</taxon>
        <taxon>Brassica</taxon>
    </lineage>
</organism>
<protein>
    <submittedName>
        <fullName evidence="1">Uncharacterized protein</fullName>
    </submittedName>
</protein>
<proteinExistence type="predicted"/>
<reference evidence="1" key="1">
    <citation type="submission" date="2019-12" db="EMBL/GenBank/DDBJ databases">
        <title>Genome sequencing and annotation of Brassica cretica.</title>
        <authorList>
            <person name="Studholme D.J."/>
            <person name="Sarris P."/>
        </authorList>
    </citation>
    <scope>NUCLEOTIDE SEQUENCE</scope>
    <source>
        <strain evidence="1">PFS-109/04</strain>
        <tissue evidence="1">Leaf</tissue>
    </source>
</reference>
<dbReference type="EMBL" id="QGKX02000996">
    <property type="protein sequence ID" value="KAF3558497.1"/>
    <property type="molecule type" value="Genomic_DNA"/>
</dbReference>
<accession>A0A8S9R3H0</accession>
<name>A0A8S9R3H0_BRACR</name>
<dbReference type="AlphaFoldDB" id="A0A8S9R3H0"/>